<dbReference type="PANTHER" id="PTHR33603:SF1">
    <property type="entry name" value="RIBOSOMAL RNA LARGE SUBUNIT METHYLTRANSFERASE H"/>
    <property type="match status" value="1"/>
</dbReference>
<dbReference type="SUPFAM" id="SSF75217">
    <property type="entry name" value="alpha/beta knot"/>
    <property type="match status" value="1"/>
</dbReference>
<comment type="subunit">
    <text evidence="5">Homodimer.</text>
</comment>
<comment type="subcellular location">
    <subcellularLocation>
        <location evidence="5">Cytoplasm</location>
    </subcellularLocation>
</comment>
<dbReference type="PIRSF" id="PIRSF004505">
    <property type="entry name" value="MT_bac"/>
    <property type="match status" value="1"/>
</dbReference>
<comment type="catalytic activity">
    <reaction evidence="5">
        <text>pseudouridine(1915) in 23S rRNA + S-adenosyl-L-methionine = N(3)-methylpseudouridine(1915) in 23S rRNA + S-adenosyl-L-homocysteine + H(+)</text>
        <dbReference type="Rhea" id="RHEA:42752"/>
        <dbReference type="Rhea" id="RHEA-COMP:10221"/>
        <dbReference type="Rhea" id="RHEA-COMP:10222"/>
        <dbReference type="ChEBI" id="CHEBI:15378"/>
        <dbReference type="ChEBI" id="CHEBI:57856"/>
        <dbReference type="ChEBI" id="CHEBI:59789"/>
        <dbReference type="ChEBI" id="CHEBI:65314"/>
        <dbReference type="ChEBI" id="CHEBI:74486"/>
        <dbReference type="EC" id="2.1.1.177"/>
    </reaction>
</comment>
<evidence type="ECO:0000313" key="7">
    <source>
        <dbReference type="Proteomes" id="UP000321168"/>
    </source>
</evidence>
<feature type="binding site" evidence="5">
    <location>
        <position position="103"/>
    </location>
    <ligand>
        <name>S-adenosyl-L-methionine</name>
        <dbReference type="ChEBI" id="CHEBI:59789"/>
    </ligand>
</feature>
<protein>
    <recommendedName>
        <fullName evidence="5">Ribosomal RNA large subunit methyltransferase H</fullName>
        <ecNumber evidence="5">2.1.1.177</ecNumber>
    </recommendedName>
    <alternativeName>
        <fullName evidence="5">23S rRNA (pseudouridine1915-N3)-methyltransferase</fullName>
    </alternativeName>
    <alternativeName>
        <fullName evidence="5">23S rRNA m3Psi1915 methyltransferase</fullName>
    </alternativeName>
    <alternativeName>
        <fullName evidence="5">rRNA (pseudouridine-N3-)-methyltransferase RlmH</fullName>
    </alternativeName>
</protein>
<sequence>MAVKVICFGKTEKGMYTALQDEFLVRLKKYVSISWEEIPEQKQKKQSEQQQEKEAQMVLKRLRPGDFLCLLDEGGKEFGSRKFASWLEQLLQSTSGDVIFVIGSAYGFSAEIKSRANAKLSLSKMTFNHQLVRGIFAEQLYRGLNIINGGTYHND</sequence>
<evidence type="ECO:0000256" key="2">
    <source>
        <dbReference type="ARBA" id="ARBA00022679"/>
    </source>
</evidence>
<evidence type="ECO:0000256" key="5">
    <source>
        <dbReference type="HAMAP-Rule" id="MF_00658"/>
    </source>
</evidence>
<dbReference type="CDD" id="cd18081">
    <property type="entry name" value="RlmH-like"/>
    <property type="match status" value="1"/>
</dbReference>
<dbReference type="Proteomes" id="UP000321168">
    <property type="component" value="Unassembled WGS sequence"/>
</dbReference>
<evidence type="ECO:0000256" key="1">
    <source>
        <dbReference type="ARBA" id="ARBA00022603"/>
    </source>
</evidence>
<dbReference type="InterPro" id="IPR029026">
    <property type="entry name" value="tRNA_m1G_MTases_N"/>
</dbReference>
<dbReference type="GO" id="GO:0070038">
    <property type="term" value="F:rRNA (pseudouridine-N3-)-methyltransferase activity"/>
    <property type="evidence" value="ECO:0007669"/>
    <property type="project" value="UniProtKB-UniRule"/>
</dbReference>
<keyword evidence="2 5" id="KW-0808">Transferase</keyword>
<dbReference type="HAMAP" id="MF_00658">
    <property type="entry name" value="23SrRNA_methyltr_H"/>
    <property type="match status" value="1"/>
</dbReference>
<keyword evidence="5" id="KW-0963">Cytoplasm</keyword>
<evidence type="ECO:0000256" key="4">
    <source>
        <dbReference type="ARBA" id="ARBA00038303"/>
    </source>
</evidence>
<evidence type="ECO:0000313" key="6">
    <source>
        <dbReference type="EMBL" id="TXC81518.1"/>
    </source>
</evidence>
<dbReference type="EMBL" id="VORB01000004">
    <property type="protein sequence ID" value="TXC81518.1"/>
    <property type="molecule type" value="Genomic_DNA"/>
</dbReference>
<dbReference type="InterPro" id="IPR003742">
    <property type="entry name" value="RlmH-like"/>
</dbReference>
<dbReference type="OrthoDB" id="9806643at2"/>
<comment type="function">
    <text evidence="5">Specifically methylates the pseudouridine at position 1915 (m3Psi1915) in 23S rRNA.</text>
</comment>
<organism evidence="6 7">
    <name type="scientific">Luteibaculum oceani</name>
    <dbReference type="NCBI Taxonomy" id="1294296"/>
    <lineage>
        <taxon>Bacteria</taxon>
        <taxon>Pseudomonadati</taxon>
        <taxon>Bacteroidota</taxon>
        <taxon>Flavobacteriia</taxon>
        <taxon>Flavobacteriales</taxon>
        <taxon>Luteibaculaceae</taxon>
        <taxon>Luteibaculum</taxon>
    </lineage>
</organism>
<keyword evidence="3 5" id="KW-0949">S-adenosyl-L-methionine</keyword>
<reference evidence="6 7" key="1">
    <citation type="submission" date="2019-08" db="EMBL/GenBank/DDBJ databases">
        <title>Genome of Luteibaculum oceani JCM 18817.</title>
        <authorList>
            <person name="Bowman J.P."/>
        </authorList>
    </citation>
    <scope>NUCLEOTIDE SEQUENCE [LARGE SCALE GENOMIC DNA]</scope>
    <source>
        <strain evidence="6 7">JCM 18817</strain>
    </source>
</reference>
<comment type="caution">
    <text evidence="6">The sequence shown here is derived from an EMBL/GenBank/DDBJ whole genome shotgun (WGS) entry which is preliminary data.</text>
</comment>
<feature type="binding site" evidence="5">
    <location>
        <position position="71"/>
    </location>
    <ligand>
        <name>S-adenosyl-L-methionine</name>
        <dbReference type="ChEBI" id="CHEBI:59789"/>
    </ligand>
</feature>
<dbReference type="EC" id="2.1.1.177" evidence="5"/>
<feature type="binding site" evidence="5">
    <location>
        <begin position="122"/>
        <end position="127"/>
    </location>
    <ligand>
        <name>S-adenosyl-L-methionine</name>
        <dbReference type="ChEBI" id="CHEBI:59789"/>
    </ligand>
</feature>
<comment type="similarity">
    <text evidence="4 5">Belongs to the RNA methyltransferase RlmH family.</text>
</comment>
<keyword evidence="1 5" id="KW-0489">Methyltransferase</keyword>
<dbReference type="InterPro" id="IPR029028">
    <property type="entry name" value="Alpha/beta_knot_MTases"/>
</dbReference>
<dbReference type="RefSeq" id="WP_147014247.1">
    <property type="nucleotide sequence ID" value="NZ_VORB01000004.1"/>
</dbReference>
<accession>A0A5C6VEG6</accession>
<dbReference type="Gene3D" id="3.40.1280.10">
    <property type="match status" value="1"/>
</dbReference>
<dbReference type="GO" id="GO:0005737">
    <property type="term" value="C:cytoplasm"/>
    <property type="evidence" value="ECO:0007669"/>
    <property type="project" value="UniProtKB-SubCell"/>
</dbReference>
<name>A0A5C6VEG6_9FLAO</name>
<keyword evidence="5" id="KW-0698">rRNA processing</keyword>
<evidence type="ECO:0000256" key="3">
    <source>
        <dbReference type="ARBA" id="ARBA00022691"/>
    </source>
</evidence>
<dbReference type="Pfam" id="PF02590">
    <property type="entry name" value="SPOUT_MTase"/>
    <property type="match status" value="1"/>
</dbReference>
<proteinExistence type="inferred from homology"/>
<dbReference type="AlphaFoldDB" id="A0A5C6VEG6"/>
<keyword evidence="7" id="KW-1185">Reference proteome</keyword>
<gene>
    <name evidence="5" type="primary">rlmH</name>
    <name evidence="6" type="ORF">FRX97_05790</name>
</gene>
<dbReference type="PANTHER" id="PTHR33603">
    <property type="entry name" value="METHYLTRANSFERASE"/>
    <property type="match status" value="1"/>
</dbReference>